<keyword evidence="2" id="KW-1185">Reference proteome</keyword>
<evidence type="ECO:0000313" key="2">
    <source>
        <dbReference type="Proteomes" id="UP000054107"/>
    </source>
</evidence>
<evidence type="ECO:0000313" key="1">
    <source>
        <dbReference type="EMBL" id="CEP08818.1"/>
    </source>
</evidence>
<dbReference type="OrthoDB" id="2220528at2759"/>
<proteinExistence type="predicted"/>
<dbReference type="Proteomes" id="UP000054107">
    <property type="component" value="Unassembled WGS sequence"/>
</dbReference>
<gene>
    <name evidence="1" type="primary">PARPA_02207.1 scaffold 3493</name>
</gene>
<protein>
    <submittedName>
        <fullName evidence="1">Uncharacterized protein</fullName>
    </submittedName>
</protein>
<dbReference type="EMBL" id="LN720399">
    <property type="protein sequence ID" value="CEP08818.1"/>
    <property type="molecule type" value="Genomic_DNA"/>
</dbReference>
<dbReference type="AlphaFoldDB" id="A0A0B7N0E1"/>
<reference evidence="1 2" key="1">
    <citation type="submission" date="2014-09" db="EMBL/GenBank/DDBJ databases">
        <authorList>
            <person name="Ellenberger Sabrina"/>
        </authorList>
    </citation>
    <scope>NUCLEOTIDE SEQUENCE [LARGE SCALE GENOMIC DNA]</scope>
    <source>
        <strain evidence="1 2">CBS 412.66</strain>
    </source>
</reference>
<name>A0A0B7N0E1_9FUNG</name>
<accession>A0A0B7N0E1</accession>
<sequence length="312" mass="36330">MISVKSESAAQRLYNHLFQHPEKIESIAHVDFHFDSEDLPNIVEKLLELVITPNIYKLTGAVKSDKFFTTLFQIMDDQLLELKNLVILPYFTGNNNAVLLAQVLRFKDKHESLSLTVNKRENRSELFRQLLSQLDKFKKLNYLKLTGFACGLEDTELVLKRTFRLRGTLEIQDFEYDENNAMKPMMAEQVKRWAAYHVKKLGVLKTLIIETDCRPEFIEYLLYKYPKIERIKIYGKLCFNLGNISVNRALYRIVTAVKNVPYKQIDLVIPTLHDRSSFAVPKLKGGETLGFCVNEYQGQSNWFFTYKSHAKS</sequence>
<organism evidence="1 2">
    <name type="scientific">Parasitella parasitica</name>
    <dbReference type="NCBI Taxonomy" id="35722"/>
    <lineage>
        <taxon>Eukaryota</taxon>
        <taxon>Fungi</taxon>
        <taxon>Fungi incertae sedis</taxon>
        <taxon>Mucoromycota</taxon>
        <taxon>Mucoromycotina</taxon>
        <taxon>Mucoromycetes</taxon>
        <taxon>Mucorales</taxon>
        <taxon>Mucorineae</taxon>
        <taxon>Mucoraceae</taxon>
        <taxon>Parasitella</taxon>
    </lineage>
</organism>